<dbReference type="PANTHER" id="PTHR30096">
    <property type="entry name" value="4,5-DOPA DIOXYGENASE EXTRADIOL-LIKE PROTEIN"/>
    <property type="match status" value="1"/>
</dbReference>
<dbReference type="Proteomes" id="UP000636888">
    <property type="component" value="Unassembled WGS sequence"/>
</dbReference>
<name>A0A8J7JDA7_9BACT</name>
<evidence type="ECO:0000259" key="6">
    <source>
        <dbReference type="Pfam" id="PF02900"/>
    </source>
</evidence>
<dbReference type="RefSeq" id="WP_199383937.1">
    <property type="nucleotide sequence ID" value="NZ_JAEMHM010000007.1"/>
</dbReference>
<keyword evidence="4" id="KW-0862">Zinc</keyword>
<keyword evidence="7" id="KW-0223">Dioxygenase</keyword>
<dbReference type="InterPro" id="IPR004183">
    <property type="entry name" value="Xdiol_dOase_suB"/>
</dbReference>
<evidence type="ECO:0000256" key="2">
    <source>
        <dbReference type="ARBA" id="ARBA00007581"/>
    </source>
</evidence>
<evidence type="ECO:0000256" key="1">
    <source>
        <dbReference type="ARBA" id="ARBA00001947"/>
    </source>
</evidence>
<dbReference type="GO" id="GO:0008270">
    <property type="term" value="F:zinc ion binding"/>
    <property type="evidence" value="ECO:0007669"/>
    <property type="project" value="InterPro"/>
</dbReference>
<dbReference type="InterPro" id="IPR014436">
    <property type="entry name" value="Extradiol_dOase_DODA"/>
</dbReference>
<dbReference type="EMBL" id="JAEMHM010000007">
    <property type="protein sequence ID" value="MBJ6725048.1"/>
    <property type="molecule type" value="Genomic_DNA"/>
</dbReference>
<feature type="domain" description="Extradiol ring-cleavage dioxygenase class III enzyme subunit B" evidence="6">
    <location>
        <begin position="34"/>
        <end position="250"/>
    </location>
</feature>
<dbReference type="PANTHER" id="PTHR30096:SF0">
    <property type="entry name" value="4,5-DOPA DIOXYGENASE EXTRADIOL-LIKE PROTEIN"/>
    <property type="match status" value="1"/>
</dbReference>
<accession>A0A8J7JDA7</accession>
<evidence type="ECO:0000256" key="4">
    <source>
        <dbReference type="ARBA" id="ARBA00022833"/>
    </source>
</evidence>
<evidence type="ECO:0000313" key="8">
    <source>
        <dbReference type="Proteomes" id="UP000636888"/>
    </source>
</evidence>
<dbReference type="Pfam" id="PF02900">
    <property type="entry name" value="LigB"/>
    <property type="match status" value="1"/>
</dbReference>
<evidence type="ECO:0000313" key="7">
    <source>
        <dbReference type="EMBL" id="MBJ6725048.1"/>
    </source>
</evidence>
<dbReference type="GO" id="GO:0008198">
    <property type="term" value="F:ferrous iron binding"/>
    <property type="evidence" value="ECO:0007669"/>
    <property type="project" value="InterPro"/>
</dbReference>
<keyword evidence="5" id="KW-0560">Oxidoreductase</keyword>
<keyword evidence="8" id="KW-1185">Reference proteome</keyword>
<comment type="cofactor">
    <cofactor evidence="1">
        <name>Zn(2+)</name>
        <dbReference type="ChEBI" id="CHEBI:29105"/>
    </cofactor>
</comment>
<comment type="caution">
    <text evidence="7">The sequence shown here is derived from an EMBL/GenBank/DDBJ whole genome shotgun (WGS) entry which is preliminary data.</text>
</comment>
<comment type="similarity">
    <text evidence="2">Belongs to the DODA-type extradiol aromatic ring-opening dioxygenase family.</text>
</comment>
<dbReference type="Gene3D" id="3.40.830.10">
    <property type="entry name" value="LigB-like"/>
    <property type="match status" value="1"/>
</dbReference>
<dbReference type="AlphaFoldDB" id="A0A8J7JDA7"/>
<evidence type="ECO:0000256" key="3">
    <source>
        <dbReference type="ARBA" id="ARBA00022723"/>
    </source>
</evidence>
<dbReference type="GO" id="GO:0016702">
    <property type="term" value="F:oxidoreductase activity, acting on single donors with incorporation of molecular oxygen, incorporation of two atoms of oxygen"/>
    <property type="evidence" value="ECO:0007669"/>
    <property type="project" value="UniProtKB-ARBA"/>
</dbReference>
<dbReference type="PIRSF" id="PIRSF006157">
    <property type="entry name" value="Doxgns_DODA"/>
    <property type="match status" value="1"/>
</dbReference>
<keyword evidence="3" id="KW-0479">Metal-binding</keyword>
<dbReference type="SUPFAM" id="SSF53213">
    <property type="entry name" value="LigB-like"/>
    <property type="match status" value="1"/>
</dbReference>
<organism evidence="7 8">
    <name type="scientific">Geomesophilobacter sediminis</name>
    <dbReference type="NCBI Taxonomy" id="2798584"/>
    <lineage>
        <taxon>Bacteria</taxon>
        <taxon>Pseudomonadati</taxon>
        <taxon>Thermodesulfobacteriota</taxon>
        <taxon>Desulfuromonadia</taxon>
        <taxon>Geobacterales</taxon>
        <taxon>Geobacteraceae</taxon>
        <taxon>Geomesophilobacter</taxon>
    </lineage>
</organism>
<protein>
    <submittedName>
        <fullName evidence="7">Dioxygenase</fullName>
    </submittedName>
</protein>
<gene>
    <name evidence="7" type="ORF">JFN93_10040</name>
</gene>
<evidence type="ECO:0000256" key="5">
    <source>
        <dbReference type="ARBA" id="ARBA00023002"/>
    </source>
</evidence>
<sequence>MTAKLPALFVSHGAPSLIMDPCPTRDFLRGLGKDIGRPKAILSVSAHWTTQHPRVTGHPQPPTIHDFGGFSDELYRLEYPAPGDPVLAKRVLDLLRRGGIEGERDLSRGYDHGAWVPLLLMYPEADIPVVQLSVQPQLGPSHHLEMGQALHQLREEGVLVVASGATTHNLGDFFGRGVDTPPLSYAREFADWVKEAVASGRTEELLDYAQRAPQALRNHPSPEHFLPIFVALGSGGGGAGRILHDGYTYGAFSMAAFAWD</sequence>
<dbReference type="CDD" id="cd07363">
    <property type="entry name" value="45_DOPA_Dioxygenase"/>
    <property type="match status" value="1"/>
</dbReference>
<proteinExistence type="inferred from homology"/>
<reference evidence="7" key="1">
    <citation type="submission" date="2020-12" db="EMBL/GenBank/DDBJ databases">
        <title>Geomonas sp. Red875, isolated from river sediment.</title>
        <authorList>
            <person name="Xu Z."/>
            <person name="Zhang Z."/>
            <person name="Masuda Y."/>
            <person name="Itoh H."/>
            <person name="Senoo K."/>
        </authorList>
    </citation>
    <scope>NUCLEOTIDE SEQUENCE</scope>
    <source>
        <strain evidence="7">Red875</strain>
    </source>
</reference>